<evidence type="ECO:0000313" key="1">
    <source>
        <dbReference type="EMBL" id="MEQ2211628.1"/>
    </source>
</evidence>
<proteinExistence type="predicted"/>
<name>A0ABV0RVU7_9TELE</name>
<comment type="caution">
    <text evidence="1">The sequence shown here is derived from an EMBL/GenBank/DDBJ whole genome shotgun (WGS) entry which is preliminary data.</text>
</comment>
<accession>A0ABV0RVU7</accession>
<keyword evidence="2" id="KW-1185">Reference proteome</keyword>
<gene>
    <name evidence="1" type="ORF">XENOCAPTIV_009758</name>
</gene>
<organism evidence="1 2">
    <name type="scientific">Xenoophorus captivus</name>
    <dbReference type="NCBI Taxonomy" id="1517983"/>
    <lineage>
        <taxon>Eukaryota</taxon>
        <taxon>Metazoa</taxon>
        <taxon>Chordata</taxon>
        <taxon>Craniata</taxon>
        <taxon>Vertebrata</taxon>
        <taxon>Euteleostomi</taxon>
        <taxon>Actinopterygii</taxon>
        <taxon>Neopterygii</taxon>
        <taxon>Teleostei</taxon>
        <taxon>Neoteleostei</taxon>
        <taxon>Acanthomorphata</taxon>
        <taxon>Ovalentaria</taxon>
        <taxon>Atherinomorphae</taxon>
        <taxon>Cyprinodontiformes</taxon>
        <taxon>Goodeidae</taxon>
        <taxon>Xenoophorus</taxon>
    </lineage>
</organism>
<evidence type="ECO:0000313" key="2">
    <source>
        <dbReference type="Proteomes" id="UP001434883"/>
    </source>
</evidence>
<reference evidence="1 2" key="1">
    <citation type="submission" date="2021-06" db="EMBL/GenBank/DDBJ databases">
        <authorList>
            <person name="Palmer J.M."/>
        </authorList>
    </citation>
    <scope>NUCLEOTIDE SEQUENCE [LARGE SCALE GENOMIC DNA]</scope>
    <source>
        <strain evidence="1 2">XC_2019</strain>
        <tissue evidence="1">Muscle</tissue>
    </source>
</reference>
<dbReference type="EMBL" id="JAHRIN010059033">
    <property type="protein sequence ID" value="MEQ2211628.1"/>
    <property type="molecule type" value="Genomic_DNA"/>
</dbReference>
<protein>
    <submittedName>
        <fullName evidence="1">Uncharacterized protein</fullName>
    </submittedName>
</protein>
<sequence length="109" mass="12290">MHFVRTQNMWVIPFINTVYTNQTSFSNHLSHTFNVVRTALKNWDLLKCSEMFSNMMLAVDLHVGCRMGFVPAASQVLRRTGILSVTTKISVSLYKCPSVVTVAMEYIGG</sequence>
<dbReference type="Proteomes" id="UP001434883">
    <property type="component" value="Unassembled WGS sequence"/>
</dbReference>